<dbReference type="InterPro" id="IPR036465">
    <property type="entry name" value="vWFA_dom_sf"/>
</dbReference>
<dbReference type="CDD" id="cd00198">
    <property type="entry name" value="vWFA"/>
    <property type="match status" value="1"/>
</dbReference>
<evidence type="ECO:0000313" key="2">
    <source>
        <dbReference type="EMBL" id="OGZ62485.1"/>
    </source>
</evidence>
<gene>
    <name evidence="2" type="ORF">A3F94_01740</name>
</gene>
<evidence type="ECO:0000313" key="3">
    <source>
        <dbReference type="Proteomes" id="UP000176770"/>
    </source>
</evidence>
<reference evidence="2 3" key="1">
    <citation type="journal article" date="2016" name="Nat. Commun.">
        <title>Thousands of microbial genomes shed light on interconnected biogeochemical processes in an aquifer system.</title>
        <authorList>
            <person name="Anantharaman K."/>
            <person name="Brown C.T."/>
            <person name="Hug L.A."/>
            <person name="Sharon I."/>
            <person name="Castelle C.J."/>
            <person name="Probst A.J."/>
            <person name="Thomas B.C."/>
            <person name="Singh A."/>
            <person name="Wilkins M.J."/>
            <person name="Karaoz U."/>
            <person name="Brodie E.L."/>
            <person name="Williams K.H."/>
            <person name="Hubbard S.S."/>
            <person name="Banfield J.F."/>
        </authorList>
    </citation>
    <scope>NUCLEOTIDE SEQUENCE [LARGE SCALE GENOMIC DNA]</scope>
</reference>
<feature type="compositionally biased region" description="Gly residues" evidence="1">
    <location>
        <begin position="77"/>
        <end position="93"/>
    </location>
</feature>
<comment type="caution">
    <text evidence="2">The sequence shown here is derived from an EMBL/GenBank/DDBJ whole genome shotgun (WGS) entry which is preliminary data.</text>
</comment>
<dbReference type="Proteomes" id="UP000176770">
    <property type="component" value="Unassembled WGS sequence"/>
</dbReference>
<dbReference type="InterPro" id="IPR006698">
    <property type="entry name" value="UPF0229"/>
</dbReference>
<accession>A0A1G2HJ23</accession>
<evidence type="ECO:0000256" key="1">
    <source>
        <dbReference type="SAM" id="MobiDB-lite"/>
    </source>
</evidence>
<sequence length="452" mass="51666">MPIVRSNPTGVRGPKDAKRHREKQKEVIRKKLPDIIAQEDIITDRKGRKVKVPIRGIIIPDFRPGKRKHDDEDEGDVGSGGASGIGQGSGGVGDIVDRRKAERSSKDGQQAGDEPGEDYIETEIDIEEIIEMMYEDLGLPNLQEKDHAELEVSLGFKIRGTKRSGPQVLLDKNRSSDEAIGRFYAYLEILKAETGRDELTCFSALKETGGDLTAAFELLKDLEFKASAEQVEPFPVFENEDLRFFDLREDMQKESNAVIIIELDVSGSMSTDKKYIARSMAFWLTEFLRKIYDKVEVRFIIYHSTARLVDEYTAFHTVESGGTEAHEAHEQVMHLIESQYPTNRWNVYVFQFSDGWDFSPKKAVEAVRKLIDKYRINMFGYGEIRVDELSQSFSNLYEEFYSNMSLRESFGTGKLEVIAGLQDYPFVGLKITEKTQIWPALQEFLKKGRWQR</sequence>
<dbReference type="EMBL" id="MHOK01000001">
    <property type="protein sequence ID" value="OGZ62485.1"/>
    <property type="molecule type" value="Genomic_DNA"/>
</dbReference>
<dbReference type="AlphaFoldDB" id="A0A1G2HJ23"/>
<dbReference type="PANTHER" id="PTHR30510">
    <property type="entry name" value="UPF0229 PROTEIN YEAH"/>
    <property type="match status" value="1"/>
</dbReference>
<dbReference type="Gene3D" id="3.40.50.410">
    <property type="entry name" value="von Willebrand factor, type A domain"/>
    <property type="match status" value="1"/>
</dbReference>
<dbReference type="Pfam" id="PF04285">
    <property type="entry name" value="DUF444"/>
    <property type="match status" value="1"/>
</dbReference>
<proteinExistence type="predicted"/>
<dbReference type="SUPFAM" id="SSF53300">
    <property type="entry name" value="vWA-like"/>
    <property type="match status" value="1"/>
</dbReference>
<name>A0A1G2HJ23_9BACT</name>
<dbReference type="STRING" id="1802165.A3F94_01740"/>
<dbReference type="PANTHER" id="PTHR30510:SF2">
    <property type="entry name" value="UPF0229 PROTEIN YEAH"/>
    <property type="match status" value="1"/>
</dbReference>
<feature type="compositionally biased region" description="Basic and acidic residues" evidence="1">
    <location>
        <begin position="95"/>
        <end position="106"/>
    </location>
</feature>
<feature type="region of interest" description="Disordered" evidence="1">
    <location>
        <begin position="60"/>
        <end position="120"/>
    </location>
</feature>
<protein>
    <recommendedName>
        <fullName evidence="4">Sporulation protein YhbH</fullName>
    </recommendedName>
</protein>
<organism evidence="2 3">
    <name type="scientific">Candidatus Spechtbacteria bacterium RIFCSPLOWO2_12_FULL_38_22</name>
    <dbReference type="NCBI Taxonomy" id="1802165"/>
    <lineage>
        <taxon>Bacteria</taxon>
        <taxon>Candidatus Spechtiibacteriota</taxon>
    </lineage>
</organism>
<feature type="region of interest" description="Disordered" evidence="1">
    <location>
        <begin position="1"/>
        <end position="26"/>
    </location>
</feature>
<evidence type="ECO:0008006" key="4">
    <source>
        <dbReference type="Google" id="ProtNLM"/>
    </source>
</evidence>